<comment type="caution">
    <text evidence="2">The sequence shown here is derived from an EMBL/GenBank/DDBJ whole genome shotgun (WGS) entry which is preliminary data.</text>
</comment>
<dbReference type="Proteomes" id="UP000031672">
    <property type="component" value="Unassembled WGS sequence"/>
</dbReference>
<dbReference type="PANTHER" id="PTHR32309:SF32">
    <property type="entry name" value="TYROSINE-PROTEIN KINASE ETK-RELATED"/>
    <property type="match status" value="1"/>
</dbReference>
<protein>
    <recommendedName>
        <fullName evidence="1">Tyrosine-protein kinase G-rich domain-containing protein</fullName>
    </recommendedName>
</protein>
<dbReference type="GO" id="GO:0004713">
    <property type="term" value="F:protein tyrosine kinase activity"/>
    <property type="evidence" value="ECO:0007669"/>
    <property type="project" value="TreeGrafter"/>
</dbReference>
<feature type="domain" description="Tyrosine-protein kinase G-rich" evidence="1">
    <location>
        <begin position="18"/>
        <end position="68"/>
    </location>
</feature>
<dbReference type="STRING" id="1461322.OJ16_02640"/>
<organism evidence="2 3">
    <name type="scientific">Vibrio renipiscarius</name>
    <dbReference type="NCBI Taxonomy" id="1461322"/>
    <lineage>
        <taxon>Bacteria</taxon>
        <taxon>Pseudomonadati</taxon>
        <taxon>Pseudomonadota</taxon>
        <taxon>Gammaproteobacteria</taxon>
        <taxon>Vibrionales</taxon>
        <taxon>Vibrionaceae</taxon>
        <taxon>Vibrio</taxon>
    </lineage>
</organism>
<evidence type="ECO:0000259" key="1">
    <source>
        <dbReference type="Pfam" id="PF13807"/>
    </source>
</evidence>
<accession>A0A0C2NQ08</accession>
<dbReference type="InterPro" id="IPR032807">
    <property type="entry name" value="GNVR"/>
</dbReference>
<proteinExistence type="predicted"/>
<dbReference type="PANTHER" id="PTHR32309">
    <property type="entry name" value="TYROSINE-PROTEIN KINASE"/>
    <property type="match status" value="1"/>
</dbReference>
<accession>A0A0C2NYL2</accession>
<evidence type="ECO:0000313" key="2">
    <source>
        <dbReference type="EMBL" id="KII81165.1"/>
    </source>
</evidence>
<evidence type="ECO:0000313" key="3">
    <source>
        <dbReference type="Proteomes" id="UP000031672"/>
    </source>
</evidence>
<keyword evidence="3" id="KW-1185">Reference proteome</keyword>
<reference evidence="2 3" key="1">
    <citation type="submission" date="2014-11" db="EMBL/GenBank/DDBJ databases">
        <title>Draft Genome Sequence of Vibrio piscirenalis strains CECT 8603T and CECT 8604, two marine Gammaproteobacterium isolated from cultured gilthead sea bream (Sparus aurata).</title>
        <authorList>
            <person name="Arahal D.R."/>
            <person name="Rodrigo-Torres L."/>
            <person name="Lucena T."/>
            <person name="Pujalte M.J."/>
        </authorList>
    </citation>
    <scope>NUCLEOTIDE SEQUENCE [LARGE SCALE GENOMIC DNA]</scope>
    <source>
        <strain evidence="2 3">DCR 1-4-2</strain>
    </source>
</reference>
<dbReference type="GO" id="GO:0005886">
    <property type="term" value="C:plasma membrane"/>
    <property type="evidence" value="ECO:0007669"/>
    <property type="project" value="TreeGrafter"/>
</dbReference>
<dbReference type="InterPro" id="IPR050445">
    <property type="entry name" value="Bact_polysacc_biosynth/exp"/>
</dbReference>
<gene>
    <name evidence="2" type="ORF">OJ16_02640</name>
</gene>
<sequence>MLLAEKDRLNGQVQKLPKTQREVLRMQRDVELNQEVYIQLLNKTQELNIVKAGTVGNVRILDTAQADPHQ</sequence>
<dbReference type="EMBL" id="JTKH01000005">
    <property type="protein sequence ID" value="KII81165.1"/>
    <property type="molecule type" value="Genomic_DNA"/>
</dbReference>
<dbReference type="AlphaFoldDB" id="A0A0C2NQ08"/>
<name>A0A0C2NQ08_9VIBR</name>
<dbReference type="Pfam" id="PF13807">
    <property type="entry name" value="GNVR"/>
    <property type="match status" value="1"/>
</dbReference>